<feature type="region of interest" description="Disordered" evidence="1">
    <location>
        <begin position="1"/>
        <end position="24"/>
    </location>
</feature>
<evidence type="ECO:0000313" key="3">
    <source>
        <dbReference type="Proteomes" id="UP000215455"/>
    </source>
</evidence>
<accession>A0ABX4DTR9</accession>
<keyword evidence="3" id="KW-1185">Reference proteome</keyword>
<evidence type="ECO:0000256" key="1">
    <source>
        <dbReference type="SAM" id="MobiDB-lite"/>
    </source>
</evidence>
<name>A0ABX4DTR9_9PSED</name>
<feature type="region of interest" description="Disordered" evidence="1">
    <location>
        <begin position="40"/>
        <end position="61"/>
    </location>
</feature>
<evidence type="ECO:0000313" key="2">
    <source>
        <dbReference type="EMBL" id="OXR31555.1"/>
    </source>
</evidence>
<dbReference type="Proteomes" id="UP000215455">
    <property type="component" value="Unassembled WGS sequence"/>
</dbReference>
<reference evidence="2 3" key="1">
    <citation type="submission" date="2017-06" db="EMBL/GenBank/DDBJ databases">
        <authorList>
            <person name="Furmanczyk E.M."/>
        </authorList>
    </citation>
    <scope>NUCLEOTIDE SEQUENCE [LARGE SCALE GENOMIC DNA]</scope>
    <source>
        <strain evidence="2 3">DSM 16611</strain>
    </source>
</reference>
<proteinExistence type="predicted"/>
<sequence>MPDPNPCRSEHAPGGVPTMNLRTPRGVRLPASSLTTIASVLAPTGEKSPEAKKPRQVGALR</sequence>
<protein>
    <submittedName>
        <fullName evidence="2">Uncharacterized protein</fullName>
    </submittedName>
</protein>
<organism evidence="2 3">
    <name type="scientific">Pseudomonas umsongensis</name>
    <dbReference type="NCBI Taxonomy" id="198618"/>
    <lineage>
        <taxon>Bacteria</taxon>
        <taxon>Pseudomonadati</taxon>
        <taxon>Pseudomonadota</taxon>
        <taxon>Gammaproteobacteria</taxon>
        <taxon>Pseudomonadales</taxon>
        <taxon>Pseudomonadaceae</taxon>
        <taxon>Pseudomonas</taxon>
    </lineage>
</organism>
<comment type="caution">
    <text evidence="2">The sequence shown here is derived from an EMBL/GenBank/DDBJ whole genome shotgun (WGS) entry which is preliminary data.</text>
</comment>
<dbReference type="EMBL" id="NIWU01000003">
    <property type="protein sequence ID" value="OXR31555.1"/>
    <property type="molecule type" value="Genomic_DNA"/>
</dbReference>
<gene>
    <name evidence="2" type="ORF">PSUM_18180</name>
</gene>